<comment type="similarity">
    <text evidence="2">Belongs to the multi antimicrobial extrusion (MATE) (TC 2.A.66.1) family.</text>
</comment>
<evidence type="ECO:0000256" key="5">
    <source>
        <dbReference type="ARBA" id="ARBA00023136"/>
    </source>
</evidence>
<keyword evidence="8" id="KW-1185">Reference proteome</keyword>
<feature type="transmembrane region" description="Helical" evidence="6">
    <location>
        <begin position="346"/>
        <end position="372"/>
    </location>
</feature>
<dbReference type="GO" id="GO:1990961">
    <property type="term" value="P:xenobiotic detoxification by transmembrane export across the plasma membrane"/>
    <property type="evidence" value="ECO:0007669"/>
    <property type="project" value="InterPro"/>
</dbReference>
<feature type="transmembrane region" description="Helical" evidence="6">
    <location>
        <begin position="134"/>
        <end position="151"/>
    </location>
</feature>
<dbReference type="CDD" id="cd13132">
    <property type="entry name" value="MATE_eukaryotic"/>
    <property type="match status" value="1"/>
</dbReference>
<dbReference type="PANTHER" id="PTHR11206">
    <property type="entry name" value="MULTIDRUG RESISTANCE PROTEIN"/>
    <property type="match status" value="1"/>
</dbReference>
<feature type="transmembrane region" description="Helical" evidence="6">
    <location>
        <begin position="428"/>
        <end position="445"/>
    </location>
</feature>
<proteinExistence type="inferred from homology"/>
<feature type="transmembrane region" description="Helical" evidence="6">
    <location>
        <begin position="49"/>
        <end position="68"/>
    </location>
</feature>
<feature type="transmembrane region" description="Helical" evidence="6">
    <location>
        <begin position="200"/>
        <end position="219"/>
    </location>
</feature>
<dbReference type="GO" id="GO:0015297">
    <property type="term" value="F:antiporter activity"/>
    <property type="evidence" value="ECO:0007669"/>
    <property type="project" value="InterPro"/>
</dbReference>
<organism evidence="7 8">
    <name type="scientific">Lichtheimia ornata</name>
    <dbReference type="NCBI Taxonomy" id="688661"/>
    <lineage>
        <taxon>Eukaryota</taxon>
        <taxon>Fungi</taxon>
        <taxon>Fungi incertae sedis</taxon>
        <taxon>Mucoromycota</taxon>
        <taxon>Mucoromycotina</taxon>
        <taxon>Mucoromycetes</taxon>
        <taxon>Mucorales</taxon>
        <taxon>Lichtheimiaceae</taxon>
        <taxon>Lichtheimia</taxon>
    </lineage>
</organism>
<dbReference type="EMBL" id="JARTCD010000002">
    <property type="protein sequence ID" value="KAJ8663695.1"/>
    <property type="molecule type" value="Genomic_DNA"/>
</dbReference>
<reference evidence="7 8" key="1">
    <citation type="submission" date="2023-03" db="EMBL/GenBank/DDBJ databases">
        <title>Genome sequence of Lichtheimia ornata CBS 291.66.</title>
        <authorList>
            <person name="Mohabir J.T."/>
            <person name="Shea T.P."/>
            <person name="Kurbessoian T."/>
            <person name="Berby B."/>
            <person name="Fontaine J."/>
            <person name="Livny J."/>
            <person name="Gnirke A."/>
            <person name="Stajich J.E."/>
            <person name="Cuomo C.A."/>
        </authorList>
    </citation>
    <scope>NUCLEOTIDE SEQUENCE [LARGE SCALE GENOMIC DNA]</scope>
    <source>
        <strain evidence="7">CBS 291.66</strain>
    </source>
</reference>
<dbReference type="InterPro" id="IPR045069">
    <property type="entry name" value="MATE_euk"/>
</dbReference>
<feature type="transmembrane region" description="Helical" evidence="6">
    <location>
        <begin position="171"/>
        <end position="188"/>
    </location>
</feature>
<feature type="transmembrane region" description="Helical" evidence="6">
    <location>
        <begin position="311"/>
        <end position="334"/>
    </location>
</feature>
<dbReference type="AlphaFoldDB" id="A0AAD7Y4N4"/>
<feature type="transmembrane region" description="Helical" evidence="6">
    <location>
        <begin position="392"/>
        <end position="416"/>
    </location>
</feature>
<name>A0AAD7Y4N4_9FUNG</name>
<accession>A0AAD7Y4N4</accession>
<keyword evidence="4 6" id="KW-1133">Transmembrane helix</keyword>
<evidence type="ECO:0000313" key="7">
    <source>
        <dbReference type="EMBL" id="KAJ8663695.1"/>
    </source>
</evidence>
<sequence length="510" mass="56235">MYNNKDIDENTHLLRFKRDHSPSFTTTTTPTTRRLPHSATLHDSIQETISILALAWPLLITFVVGYGMKLVDVWFLGRLDTEVMAVVSLSNLWCTVGGFAMGNGLLTAIDTLVAQAFTAATNSTTLGIILQRGLLIMACVAAPISILWMFAEPILVSIGQEPDLAHLAQKYIYFCIPFVYMVFVSTAVRKFLQSLGKMRVTMFMCVSLFPLNYLSNLVWLKYMHLGYVGAAMHFATFHTMVFVVYMTFLLGGTKFVRSYWPGWSQQALHHWKPFLKLGIPGMLSVATDWAFEVCALLSGTLGKTSLAGQSIVLTINSLLLMIPSALSNAVLVRAGHHLGAGRSKQIRMCFVLSTTFGILLSLINAIGMYTFREWISSHFAIDPEVVQAAVDLFPVAACCHFFAGVSAIFSAMLTALGKQPVVASFNLGSYYAIGMPFGLWITYTYDWGLEGIWSGVAVAGIIKCIGEGAMLLYYVDWEDECQKVGRVIGSQEIPPTLKTIPITKNSNDTL</sequence>
<dbReference type="GO" id="GO:0016020">
    <property type="term" value="C:membrane"/>
    <property type="evidence" value="ECO:0007669"/>
    <property type="project" value="UniProtKB-SubCell"/>
</dbReference>
<comment type="subcellular location">
    <subcellularLocation>
        <location evidence="1">Membrane</location>
        <topology evidence="1">Multi-pass membrane protein</topology>
    </subcellularLocation>
</comment>
<evidence type="ECO:0000256" key="2">
    <source>
        <dbReference type="ARBA" id="ARBA00010199"/>
    </source>
</evidence>
<evidence type="ECO:0000256" key="1">
    <source>
        <dbReference type="ARBA" id="ARBA00004141"/>
    </source>
</evidence>
<evidence type="ECO:0000256" key="4">
    <source>
        <dbReference type="ARBA" id="ARBA00022989"/>
    </source>
</evidence>
<gene>
    <name evidence="7" type="ORF">O0I10_000944</name>
</gene>
<protein>
    <recommendedName>
        <fullName evidence="9">MATE efflux family protein</fullName>
    </recommendedName>
</protein>
<feature type="transmembrane region" description="Helical" evidence="6">
    <location>
        <begin position="451"/>
        <end position="475"/>
    </location>
</feature>
<feature type="transmembrane region" description="Helical" evidence="6">
    <location>
        <begin position="88"/>
        <end position="113"/>
    </location>
</feature>
<comment type="caution">
    <text evidence="7">The sequence shown here is derived from an EMBL/GenBank/DDBJ whole genome shotgun (WGS) entry which is preliminary data.</text>
</comment>
<dbReference type="InterPro" id="IPR002528">
    <property type="entry name" value="MATE_fam"/>
</dbReference>
<keyword evidence="5 6" id="KW-0472">Membrane</keyword>
<dbReference type="NCBIfam" id="TIGR00797">
    <property type="entry name" value="matE"/>
    <property type="match status" value="1"/>
</dbReference>
<evidence type="ECO:0000313" key="8">
    <source>
        <dbReference type="Proteomes" id="UP001234581"/>
    </source>
</evidence>
<dbReference type="Pfam" id="PF01554">
    <property type="entry name" value="MatE"/>
    <property type="match status" value="2"/>
</dbReference>
<evidence type="ECO:0000256" key="3">
    <source>
        <dbReference type="ARBA" id="ARBA00022692"/>
    </source>
</evidence>
<evidence type="ECO:0008006" key="9">
    <source>
        <dbReference type="Google" id="ProtNLM"/>
    </source>
</evidence>
<dbReference type="Proteomes" id="UP001234581">
    <property type="component" value="Unassembled WGS sequence"/>
</dbReference>
<evidence type="ECO:0000256" key="6">
    <source>
        <dbReference type="SAM" id="Phobius"/>
    </source>
</evidence>
<keyword evidence="3 6" id="KW-0812">Transmembrane</keyword>
<dbReference type="GO" id="GO:0042910">
    <property type="term" value="F:xenobiotic transmembrane transporter activity"/>
    <property type="evidence" value="ECO:0007669"/>
    <property type="project" value="InterPro"/>
</dbReference>
<dbReference type="RefSeq" id="XP_058348607.1">
    <property type="nucleotide sequence ID" value="XM_058481043.1"/>
</dbReference>
<dbReference type="GeneID" id="83208363"/>
<feature type="transmembrane region" description="Helical" evidence="6">
    <location>
        <begin position="231"/>
        <end position="252"/>
    </location>
</feature>